<dbReference type="AlphaFoldDB" id="W1PAR3"/>
<dbReference type="SMART" id="SM00672">
    <property type="entry name" value="CAP10"/>
    <property type="match status" value="1"/>
</dbReference>
<gene>
    <name evidence="3" type="ORF">AMTR_s00076p00109920</name>
</gene>
<proteinExistence type="predicted"/>
<feature type="domain" description="Glycosyl transferase CAP10" evidence="2">
    <location>
        <begin position="170"/>
        <end position="417"/>
    </location>
</feature>
<dbReference type="eggNOG" id="KOG2458">
    <property type="taxonomic scope" value="Eukaryota"/>
</dbReference>
<dbReference type="Pfam" id="PF05686">
    <property type="entry name" value="Glyco_transf_90"/>
    <property type="match status" value="1"/>
</dbReference>
<organism evidence="3 4">
    <name type="scientific">Amborella trichopoda</name>
    <dbReference type="NCBI Taxonomy" id="13333"/>
    <lineage>
        <taxon>Eukaryota</taxon>
        <taxon>Viridiplantae</taxon>
        <taxon>Streptophyta</taxon>
        <taxon>Embryophyta</taxon>
        <taxon>Tracheophyta</taxon>
        <taxon>Spermatophyta</taxon>
        <taxon>Magnoliopsida</taxon>
        <taxon>Amborellales</taxon>
        <taxon>Amborellaceae</taxon>
        <taxon>Amborella</taxon>
    </lineage>
</organism>
<dbReference type="PANTHER" id="PTHR12203">
    <property type="entry name" value="KDEL LYS-ASP-GLU-LEU CONTAINING - RELATED"/>
    <property type="match status" value="1"/>
</dbReference>
<dbReference type="EMBL" id="KI394182">
    <property type="protein sequence ID" value="ERN04666.1"/>
    <property type="molecule type" value="Genomic_DNA"/>
</dbReference>
<feature type="region of interest" description="Disordered" evidence="1">
    <location>
        <begin position="47"/>
        <end position="68"/>
    </location>
</feature>
<dbReference type="InterPro" id="IPR006598">
    <property type="entry name" value="CAP10"/>
</dbReference>
<name>W1PAR3_AMBTC</name>
<dbReference type="HOGENOM" id="CLU_027109_2_0_1"/>
<dbReference type="Gramene" id="ERN04666">
    <property type="protein sequence ID" value="ERN04666"/>
    <property type="gene ID" value="AMTR_s00076p00109920"/>
</dbReference>
<evidence type="ECO:0000313" key="3">
    <source>
        <dbReference type="EMBL" id="ERN04666.1"/>
    </source>
</evidence>
<evidence type="ECO:0000256" key="1">
    <source>
        <dbReference type="SAM" id="MobiDB-lite"/>
    </source>
</evidence>
<dbReference type="PANTHER" id="PTHR12203:SF99">
    <property type="entry name" value="OS04G0534100 PROTEIN"/>
    <property type="match status" value="1"/>
</dbReference>
<sequence>MARALNGTASRTSLLFLLALFIGAIISARWIDVSTLSAKGAKELAARSKPSVYKSPQKPRPPLPERPLNCTPINTNCSSLPWPPFPSIQNLDPPTSTCPDYFRWIHEDLKPWKGTGITQEMVERARRTATFRLLVIDGKVYVERYAKAYQCRDDFTIWGMLQLFRRYSGRVPDLDLMFDCVDWPVVKRWDYRGRVVPPPLFRYCGDKDSLDIVFPDWSFWGWPEINIEPWEALLKDLDDGNKKIKWMNRDPTAYWKGNPYVADTRKDLLKCNVTETQDWNARVYVQDWIKESQQGYKESNLANQCTHRYKIYIEGSAWSVSEKYILACDSPTLLVTPHYYDFVTRALMPTHHYWPIKGDDKCRSIKYAVDWGNSHKQKAQAIGKTASSFILEDVKMAYVYDYMFHLLSEYSKLLRYKPTVPEKAVQYCSESMACPAKGNYEKFMKESFVKVPSDSEPCILPPPFEPPALQLLLRRKANAIKQVETWEQNSRKKTKL</sequence>
<evidence type="ECO:0000313" key="4">
    <source>
        <dbReference type="Proteomes" id="UP000017836"/>
    </source>
</evidence>
<dbReference type="Proteomes" id="UP000017836">
    <property type="component" value="Unassembled WGS sequence"/>
</dbReference>
<reference evidence="4" key="1">
    <citation type="journal article" date="2013" name="Science">
        <title>The Amborella genome and the evolution of flowering plants.</title>
        <authorList>
            <consortium name="Amborella Genome Project"/>
        </authorList>
    </citation>
    <scope>NUCLEOTIDE SEQUENCE [LARGE SCALE GENOMIC DNA]</scope>
</reference>
<evidence type="ECO:0000259" key="2">
    <source>
        <dbReference type="SMART" id="SM00672"/>
    </source>
</evidence>
<dbReference type="OMA" id="LETMACA"/>
<dbReference type="InterPro" id="IPR051091">
    <property type="entry name" value="O-Glucosyltr/Glycosyltrsf_90"/>
</dbReference>
<keyword evidence="4" id="KW-1185">Reference proteome</keyword>
<protein>
    <recommendedName>
        <fullName evidence="2">Glycosyl transferase CAP10 domain-containing protein</fullName>
    </recommendedName>
</protein>
<accession>W1PAR3</accession>